<name>A0AAV9N190_9EURO</name>
<dbReference type="InterPro" id="IPR008422">
    <property type="entry name" value="KN_HD"/>
</dbReference>
<accession>A0AAV9N190</accession>
<dbReference type="Pfam" id="PF05920">
    <property type="entry name" value="Homeobox_KN"/>
    <property type="match status" value="1"/>
</dbReference>
<evidence type="ECO:0000256" key="5">
    <source>
        <dbReference type="SAM" id="MobiDB-lite"/>
    </source>
</evidence>
<feature type="domain" description="Homeobox" evidence="6">
    <location>
        <begin position="172"/>
        <end position="235"/>
    </location>
</feature>
<dbReference type="EMBL" id="JAVRRD010000024">
    <property type="protein sequence ID" value="KAK5047753.1"/>
    <property type="molecule type" value="Genomic_DNA"/>
</dbReference>
<evidence type="ECO:0000259" key="6">
    <source>
        <dbReference type="PROSITE" id="PS50071"/>
    </source>
</evidence>
<comment type="subcellular location">
    <subcellularLocation>
        <location evidence="4">Nucleus</location>
    </subcellularLocation>
</comment>
<evidence type="ECO:0000256" key="1">
    <source>
        <dbReference type="ARBA" id="ARBA00023125"/>
    </source>
</evidence>
<dbReference type="CDD" id="cd00086">
    <property type="entry name" value="homeodomain"/>
    <property type="match status" value="1"/>
</dbReference>
<feature type="DNA-binding region" description="Homeobox" evidence="4">
    <location>
        <begin position="174"/>
        <end position="236"/>
    </location>
</feature>
<dbReference type="SUPFAM" id="SSF46689">
    <property type="entry name" value="Homeodomain-like"/>
    <property type="match status" value="1"/>
</dbReference>
<dbReference type="Proteomes" id="UP001358417">
    <property type="component" value="Unassembled WGS sequence"/>
</dbReference>
<comment type="caution">
    <text evidence="7">The sequence shown here is derived from an EMBL/GenBank/DDBJ whole genome shotgun (WGS) entry which is preliminary data.</text>
</comment>
<keyword evidence="8" id="KW-1185">Reference proteome</keyword>
<gene>
    <name evidence="7" type="ORF">LTR84_006418</name>
</gene>
<evidence type="ECO:0000256" key="4">
    <source>
        <dbReference type="PROSITE-ProRule" id="PRU00108"/>
    </source>
</evidence>
<organism evidence="7 8">
    <name type="scientific">Exophiala bonariae</name>
    <dbReference type="NCBI Taxonomy" id="1690606"/>
    <lineage>
        <taxon>Eukaryota</taxon>
        <taxon>Fungi</taxon>
        <taxon>Dikarya</taxon>
        <taxon>Ascomycota</taxon>
        <taxon>Pezizomycotina</taxon>
        <taxon>Eurotiomycetes</taxon>
        <taxon>Chaetothyriomycetidae</taxon>
        <taxon>Chaetothyriales</taxon>
        <taxon>Herpotrichiellaceae</taxon>
        <taxon>Exophiala</taxon>
    </lineage>
</organism>
<proteinExistence type="predicted"/>
<evidence type="ECO:0000256" key="3">
    <source>
        <dbReference type="ARBA" id="ARBA00023242"/>
    </source>
</evidence>
<evidence type="ECO:0000256" key="2">
    <source>
        <dbReference type="ARBA" id="ARBA00023155"/>
    </source>
</evidence>
<reference evidence="7 8" key="1">
    <citation type="submission" date="2023-08" db="EMBL/GenBank/DDBJ databases">
        <title>Black Yeasts Isolated from many extreme environments.</title>
        <authorList>
            <person name="Coleine C."/>
            <person name="Stajich J.E."/>
            <person name="Selbmann L."/>
        </authorList>
    </citation>
    <scope>NUCLEOTIDE SEQUENCE [LARGE SCALE GENOMIC DNA]</scope>
    <source>
        <strain evidence="7 8">CCFEE 5792</strain>
    </source>
</reference>
<keyword evidence="1 4" id="KW-0238">DNA-binding</keyword>
<keyword evidence="2 4" id="KW-0371">Homeobox</keyword>
<dbReference type="InterPro" id="IPR001356">
    <property type="entry name" value="HD"/>
</dbReference>
<dbReference type="InterPro" id="IPR009057">
    <property type="entry name" value="Homeodomain-like_sf"/>
</dbReference>
<dbReference type="Gene3D" id="1.10.10.60">
    <property type="entry name" value="Homeodomain-like"/>
    <property type="match status" value="1"/>
</dbReference>
<keyword evidence="3 4" id="KW-0539">Nucleus</keyword>
<dbReference type="GO" id="GO:0005634">
    <property type="term" value="C:nucleus"/>
    <property type="evidence" value="ECO:0007669"/>
    <property type="project" value="UniProtKB-SubCell"/>
</dbReference>
<dbReference type="AlphaFoldDB" id="A0AAV9N190"/>
<dbReference type="SMART" id="SM00389">
    <property type="entry name" value="HOX"/>
    <property type="match status" value="1"/>
</dbReference>
<dbReference type="PROSITE" id="PS50071">
    <property type="entry name" value="HOMEOBOX_2"/>
    <property type="match status" value="1"/>
</dbReference>
<protein>
    <recommendedName>
        <fullName evidence="6">Homeobox domain-containing protein</fullName>
    </recommendedName>
</protein>
<evidence type="ECO:0000313" key="7">
    <source>
        <dbReference type="EMBL" id="KAK5047753.1"/>
    </source>
</evidence>
<sequence>MLDIEEEEEEEEEEVQCPPLADLFVDVDPLQSYQTSLPTVNHEFITPMLHDLALPELLGAHWNPLLFYSGASNRDGPLTAVDDSIFASHDLAPFENSLDQPISQFPDDGYACFADDFDTINFTYGNISPSNQQLNGTNLFTEAWLQNSAWTEWNKNAPFTRIDSVATSDVLRTAAPQRYRFDEGQITKLQNWLSENLSNPFPDANAKAHLSQVTGLSVRQIERWFARTRQRKLQRNSAATAFIALTSEDQHGEAPRPQSSGEDIASPKDSPTAVQYRHLCETFNRSRSLYPNQWSRRSRATRARSDIERKLTITRLRAQSCPPRIELSLKKPQNAAVSLTPSGCCEPPT</sequence>
<feature type="region of interest" description="Disordered" evidence="5">
    <location>
        <begin position="245"/>
        <end position="271"/>
    </location>
</feature>
<dbReference type="RefSeq" id="XP_064703280.1">
    <property type="nucleotide sequence ID" value="XM_064849979.1"/>
</dbReference>
<evidence type="ECO:0000313" key="8">
    <source>
        <dbReference type="Proteomes" id="UP001358417"/>
    </source>
</evidence>
<dbReference type="GO" id="GO:0006355">
    <property type="term" value="P:regulation of DNA-templated transcription"/>
    <property type="evidence" value="ECO:0007669"/>
    <property type="project" value="InterPro"/>
</dbReference>
<dbReference type="GeneID" id="89974590"/>
<dbReference type="GO" id="GO:0003677">
    <property type="term" value="F:DNA binding"/>
    <property type="evidence" value="ECO:0007669"/>
    <property type="project" value="UniProtKB-UniRule"/>
</dbReference>